<dbReference type="Pfam" id="PF12796">
    <property type="entry name" value="Ank_2"/>
    <property type="match status" value="1"/>
</dbReference>
<dbReference type="OrthoDB" id="194358at2759"/>
<evidence type="ECO:0000313" key="2">
    <source>
        <dbReference type="EMBL" id="KXN68400.1"/>
    </source>
</evidence>
<dbReference type="SMART" id="SM00248">
    <property type="entry name" value="ANK"/>
    <property type="match status" value="1"/>
</dbReference>
<accession>A0A137NZZ5</accession>
<dbReference type="InterPro" id="IPR002110">
    <property type="entry name" value="Ankyrin_rpt"/>
</dbReference>
<dbReference type="PROSITE" id="PS50297">
    <property type="entry name" value="ANK_REP_REGION"/>
    <property type="match status" value="1"/>
</dbReference>
<dbReference type="SUPFAM" id="SSF48403">
    <property type="entry name" value="Ankyrin repeat"/>
    <property type="match status" value="1"/>
</dbReference>
<evidence type="ECO:0000313" key="3">
    <source>
        <dbReference type="Proteomes" id="UP000070444"/>
    </source>
</evidence>
<gene>
    <name evidence="2" type="ORF">CONCODRAFT_26864</name>
</gene>
<dbReference type="AlphaFoldDB" id="A0A137NZZ5"/>
<feature type="non-terminal residue" evidence="2">
    <location>
        <position position="1"/>
    </location>
</feature>
<dbReference type="EMBL" id="KQ964578">
    <property type="protein sequence ID" value="KXN68400.1"/>
    <property type="molecule type" value="Genomic_DNA"/>
</dbReference>
<feature type="non-terminal residue" evidence="2">
    <location>
        <position position="76"/>
    </location>
</feature>
<reference evidence="2 3" key="1">
    <citation type="journal article" date="2015" name="Genome Biol. Evol.">
        <title>Phylogenomic analyses indicate that early fungi evolved digesting cell walls of algal ancestors of land plants.</title>
        <authorList>
            <person name="Chang Y."/>
            <person name="Wang S."/>
            <person name="Sekimoto S."/>
            <person name="Aerts A.L."/>
            <person name="Choi C."/>
            <person name="Clum A."/>
            <person name="LaButti K.M."/>
            <person name="Lindquist E.A."/>
            <person name="Yee Ngan C."/>
            <person name="Ohm R.A."/>
            <person name="Salamov A.A."/>
            <person name="Grigoriev I.V."/>
            <person name="Spatafora J.W."/>
            <person name="Berbee M.L."/>
        </authorList>
    </citation>
    <scope>NUCLEOTIDE SEQUENCE [LARGE SCALE GENOMIC DNA]</scope>
    <source>
        <strain evidence="2 3">NRRL 28638</strain>
    </source>
</reference>
<organism evidence="2 3">
    <name type="scientific">Conidiobolus coronatus (strain ATCC 28846 / CBS 209.66 / NRRL 28638)</name>
    <name type="common">Delacroixia coronata</name>
    <dbReference type="NCBI Taxonomy" id="796925"/>
    <lineage>
        <taxon>Eukaryota</taxon>
        <taxon>Fungi</taxon>
        <taxon>Fungi incertae sedis</taxon>
        <taxon>Zoopagomycota</taxon>
        <taxon>Entomophthoromycotina</taxon>
        <taxon>Entomophthoromycetes</taxon>
        <taxon>Entomophthorales</taxon>
        <taxon>Ancylistaceae</taxon>
        <taxon>Conidiobolus</taxon>
    </lineage>
</organism>
<dbReference type="STRING" id="796925.A0A137NZZ5"/>
<dbReference type="PROSITE" id="PS50088">
    <property type="entry name" value="ANK_REPEAT"/>
    <property type="match status" value="1"/>
</dbReference>
<dbReference type="Proteomes" id="UP000070444">
    <property type="component" value="Unassembled WGS sequence"/>
</dbReference>
<keyword evidence="3" id="KW-1185">Reference proteome</keyword>
<dbReference type="InterPro" id="IPR036770">
    <property type="entry name" value="Ankyrin_rpt-contain_sf"/>
</dbReference>
<sequence>KFALDYGQSTESLHKGLLPIHIAAASGHCHVVKYLIDRGCNVNGIRRPRRLSGKAAPNSTSEFSIGATALHFAVAS</sequence>
<name>A0A137NZZ5_CONC2</name>
<keyword evidence="1" id="KW-0040">ANK repeat</keyword>
<feature type="repeat" description="ANK" evidence="1">
    <location>
        <begin position="15"/>
        <end position="47"/>
    </location>
</feature>
<proteinExistence type="predicted"/>
<dbReference type="Gene3D" id="1.25.40.20">
    <property type="entry name" value="Ankyrin repeat-containing domain"/>
    <property type="match status" value="1"/>
</dbReference>
<evidence type="ECO:0000256" key="1">
    <source>
        <dbReference type="PROSITE-ProRule" id="PRU00023"/>
    </source>
</evidence>
<protein>
    <submittedName>
        <fullName evidence="2">Uncharacterized protein</fullName>
    </submittedName>
</protein>